<accession>A0A6S6S411</accession>
<dbReference type="EMBL" id="CACVAT010000001">
    <property type="protein sequence ID" value="CAA6799659.1"/>
    <property type="molecule type" value="Genomic_DNA"/>
</dbReference>
<name>A0A6S6S411_9GAMM</name>
<evidence type="ECO:0000313" key="1">
    <source>
        <dbReference type="EMBL" id="CAA6799659.1"/>
    </source>
</evidence>
<sequence>MNSHESGKLIDEARLLMPWYLTNKLSPEEQKLVNEALEQSFELRAEFLQEEKMMRLVKENKNLLELTALDTTEQRLDKLLSRIQQQASHGTTTPKEKVESTSWLNKLFRSSLLGVEWLSPANAAFAGLLVCQVGILGYTQLSSSSSEETIYQPASVEKPSAGQARIGKSKALFLMEFQGDASYGAVCDFLNTWNARVVSGPNNQNMFSVELNTDATTDIAVLADNIMQQAVDNNAPLSFIGPQYQK</sequence>
<gene>
    <name evidence="1" type="ORF">HELGO_WM27580</name>
</gene>
<organism evidence="1">
    <name type="scientific">uncultured Thiotrichaceae bacterium</name>
    <dbReference type="NCBI Taxonomy" id="298394"/>
    <lineage>
        <taxon>Bacteria</taxon>
        <taxon>Pseudomonadati</taxon>
        <taxon>Pseudomonadota</taxon>
        <taxon>Gammaproteobacteria</taxon>
        <taxon>Thiotrichales</taxon>
        <taxon>Thiotrichaceae</taxon>
        <taxon>environmental samples</taxon>
    </lineage>
</organism>
<reference evidence="1" key="1">
    <citation type="submission" date="2020-01" db="EMBL/GenBank/DDBJ databases">
        <authorList>
            <person name="Meier V. D."/>
            <person name="Meier V D."/>
        </authorList>
    </citation>
    <scope>NUCLEOTIDE SEQUENCE</scope>
    <source>
        <strain evidence="1">HLG_WM_MAG_09</strain>
    </source>
</reference>
<protein>
    <submittedName>
        <fullName evidence="1">Uncharacterized protein</fullName>
    </submittedName>
</protein>
<proteinExistence type="predicted"/>
<dbReference type="AlphaFoldDB" id="A0A6S6S411"/>